<dbReference type="OrthoDB" id="9798772at2"/>
<evidence type="ECO:0000313" key="6">
    <source>
        <dbReference type="Proteomes" id="UP000186098"/>
    </source>
</evidence>
<gene>
    <name evidence="3" type="primary">ureF</name>
    <name evidence="5" type="ORF">SAMN05421795_104192</name>
</gene>
<accession>A0A1N7LW98</accession>
<name>A0A1N7LW98_9RHOB</name>
<comment type="function">
    <text evidence="3">Required for maturation of urease via the functional incorporation of the urease nickel metallocenter.</text>
</comment>
<organism evidence="5 6">
    <name type="scientific">Phaeovulum vinaykumarii</name>
    <dbReference type="NCBI Taxonomy" id="407234"/>
    <lineage>
        <taxon>Bacteria</taxon>
        <taxon>Pseudomonadati</taxon>
        <taxon>Pseudomonadota</taxon>
        <taxon>Alphaproteobacteria</taxon>
        <taxon>Rhodobacterales</taxon>
        <taxon>Paracoccaceae</taxon>
        <taxon>Phaeovulum</taxon>
    </lineage>
</organism>
<dbReference type="EMBL" id="FTOM01000004">
    <property type="protein sequence ID" value="SIS78087.1"/>
    <property type="molecule type" value="Genomic_DNA"/>
</dbReference>
<evidence type="ECO:0000256" key="3">
    <source>
        <dbReference type="HAMAP-Rule" id="MF_01385"/>
    </source>
</evidence>
<reference evidence="6" key="1">
    <citation type="submission" date="2017-01" db="EMBL/GenBank/DDBJ databases">
        <authorList>
            <person name="Varghese N."/>
            <person name="Submissions S."/>
        </authorList>
    </citation>
    <scope>NUCLEOTIDE SEQUENCE [LARGE SCALE GENOMIC DNA]</scope>
    <source>
        <strain evidence="6">DSM 18714</strain>
    </source>
</reference>
<evidence type="ECO:0000256" key="1">
    <source>
        <dbReference type="ARBA" id="ARBA00022988"/>
    </source>
</evidence>
<keyword evidence="2 3" id="KW-0143">Chaperone</keyword>
<evidence type="ECO:0000313" key="5">
    <source>
        <dbReference type="EMBL" id="SIS78087.1"/>
    </source>
</evidence>
<proteinExistence type="inferred from homology"/>
<comment type="subunit">
    <text evidence="3">UreD, UreF and UreG form a complex that acts as a GTP-hydrolysis-dependent molecular chaperone, activating the urease apoprotein by helping to assemble the nickel containing metallocenter of UreC. The UreE protein probably delivers the nickel.</text>
</comment>
<dbReference type="PIRSF" id="PIRSF009467">
    <property type="entry name" value="Ureas_acces_UreF"/>
    <property type="match status" value="1"/>
</dbReference>
<dbReference type="Gene3D" id="1.10.4190.10">
    <property type="entry name" value="Urease accessory protein UreF"/>
    <property type="match status" value="1"/>
</dbReference>
<dbReference type="InterPro" id="IPR038277">
    <property type="entry name" value="UreF_sf"/>
</dbReference>
<dbReference type="PANTHER" id="PTHR33620">
    <property type="entry name" value="UREASE ACCESSORY PROTEIN F"/>
    <property type="match status" value="1"/>
</dbReference>
<dbReference type="RefSeq" id="WP_083947715.1">
    <property type="nucleotide sequence ID" value="NZ_FTOM01000004.1"/>
</dbReference>
<keyword evidence="1 3" id="KW-0996">Nickel insertion</keyword>
<dbReference type="AlphaFoldDB" id="A0A1N7LW98"/>
<evidence type="ECO:0000256" key="2">
    <source>
        <dbReference type="ARBA" id="ARBA00023186"/>
    </source>
</evidence>
<comment type="similarity">
    <text evidence="3">Belongs to the UreF family.</text>
</comment>
<dbReference type="PANTHER" id="PTHR33620:SF1">
    <property type="entry name" value="UREASE ACCESSORY PROTEIN F"/>
    <property type="match status" value="1"/>
</dbReference>
<protein>
    <recommendedName>
        <fullName evidence="3">Urease accessory protein UreF</fullName>
    </recommendedName>
</protein>
<dbReference type="Proteomes" id="UP000186098">
    <property type="component" value="Unassembled WGS sequence"/>
</dbReference>
<keyword evidence="3" id="KW-0963">Cytoplasm</keyword>
<dbReference type="Pfam" id="PF01730">
    <property type="entry name" value="UreF"/>
    <property type="match status" value="1"/>
</dbReference>
<keyword evidence="6" id="KW-1185">Reference proteome</keyword>
<comment type="subcellular location">
    <subcellularLocation>
        <location evidence="3">Cytoplasm</location>
    </subcellularLocation>
</comment>
<dbReference type="InterPro" id="IPR002639">
    <property type="entry name" value="UreF"/>
</dbReference>
<dbReference type="GO" id="GO:0005737">
    <property type="term" value="C:cytoplasm"/>
    <property type="evidence" value="ECO:0007669"/>
    <property type="project" value="UniProtKB-SubCell"/>
</dbReference>
<dbReference type="STRING" id="407234.SAMN05421795_104192"/>
<dbReference type="GO" id="GO:0016151">
    <property type="term" value="F:nickel cation binding"/>
    <property type="evidence" value="ECO:0007669"/>
    <property type="project" value="UniProtKB-UniRule"/>
</dbReference>
<dbReference type="HAMAP" id="MF_01385">
    <property type="entry name" value="UreF"/>
    <property type="match status" value="1"/>
</dbReference>
<sequence>MNDRPTTDWPDPVALADRPGVDAASAEGAPLDRGVLDRGVLDPASLTGLLRLAQWLSPAFPTGAFAYSHGLEAAITADEALRAAPAVEGWIRAVVLRGSGRIEAHLLARALAPGADPADLAEEARALAATRERLAETEEQGAAFTRLVNALEGTDHPPAPLPVAVGRAAAPLGLAPATVIALYLQNFAAMLVGAAVRFAPLGQTEGQAILTRLAPDLAALAEHAERAARADPTGLPVSAAFGADLAAMAHEVQEVRLFKS</sequence>
<feature type="region of interest" description="Disordered" evidence="4">
    <location>
        <begin position="1"/>
        <end position="26"/>
    </location>
</feature>
<evidence type="ECO:0000256" key="4">
    <source>
        <dbReference type="SAM" id="MobiDB-lite"/>
    </source>
</evidence>